<feature type="region of interest" description="Disordered" evidence="1">
    <location>
        <begin position="184"/>
        <end position="224"/>
    </location>
</feature>
<sequence>MELCAWRDLYIRIMDNEWNVYRRYAEFRALHYQLRAQFPQVDTFNFPPKKAIGNKGLGPADVPGAAGRASLRSRVPSPQSRAHLSLLSDRHSQSFSASSSLQVAAGSDRKDAAPARVYVVLRARLRGAYAGQAVEDAKFVEERRKQLQGYLRMVMNKLIQTLPEFTAQPSKDTLLQLLPFCQDTPSANDGGTKTARPKSSARHSRLGRGSGREARNPEPQSGDL</sequence>
<dbReference type="Pfam" id="PF00787">
    <property type="entry name" value="PX"/>
    <property type="match status" value="1"/>
</dbReference>
<dbReference type="InterPro" id="IPR001683">
    <property type="entry name" value="PX_dom"/>
</dbReference>
<keyword evidence="4" id="KW-1185">Reference proteome</keyword>
<dbReference type="EMBL" id="JAROKS010000017">
    <property type="protein sequence ID" value="KAK1793910.1"/>
    <property type="molecule type" value="Genomic_DNA"/>
</dbReference>
<evidence type="ECO:0000256" key="1">
    <source>
        <dbReference type="SAM" id="MobiDB-lite"/>
    </source>
</evidence>
<feature type="domain" description="PX" evidence="2">
    <location>
        <begin position="1"/>
        <end position="184"/>
    </location>
</feature>
<dbReference type="GO" id="GO:0035091">
    <property type="term" value="F:phosphatidylinositol binding"/>
    <property type="evidence" value="ECO:0007669"/>
    <property type="project" value="InterPro"/>
</dbReference>
<dbReference type="SUPFAM" id="SSF64268">
    <property type="entry name" value="PX domain"/>
    <property type="match status" value="1"/>
</dbReference>
<organism evidence="3 4">
    <name type="scientific">Electrophorus voltai</name>
    <dbReference type="NCBI Taxonomy" id="2609070"/>
    <lineage>
        <taxon>Eukaryota</taxon>
        <taxon>Metazoa</taxon>
        <taxon>Chordata</taxon>
        <taxon>Craniata</taxon>
        <taxon>Vertebrata</taxon>
        <taxon>Euteleostomi</taxon>
        <taxon>Actinopterygii</taxon>
        <taxon>Neopterygii</taxon>
        <taxon>Teleostei</taxon>
        <taxon>Ostariophysi</taxon>
        <taxon>Gymnotiformes</taxon>
        <taxon>Gymnotoidei</taxon>
        <taxon>Gymnotidae</taxon>
        <taxon>Electrophorus</taxon>
    </lineage>
</organism>
<dbReference type="Gene3D" id="3.30.1520.10">
    <property type="entry name" value="Phox-like domain"/>
    <property type="match status" value="1"/>
</dbReference>
<reference evidence="3" key="1">
    <citation type="submission" date="2023-03" db="EMBL/GenBank/DDBJ databases">
        <title>Electrophorus voltai genome.</title>
        <authorList>
            <person name="Bian C."/>
        </authorList>
    </citation>
    <scope>NUCLEOTIDE SEQUENCE</scope>
    <source>
        <strain evidence="3">CB-2022</strain>
        <tissue evidence="3">Muscle</tissue>
    </source>
</reference>
<dbReference type="InterPro" id="IPR036871">
    <property type="entry name" value="PX_dom_sf"/>
</dbReference>
<protein>
    <recommendedName>
        <fullName evidence="2">PX domain-containing protein</fullName>
    </recommendedName>
</protein>
<evidence type="ECO:0000313" key="3">
    <source>
        <dbReference type="EMBL" id="KAK1793910.1"/>
    </source>
</evidence>
<dbReference type="PANTHER" id="PTHR47194:SF3">
    <property type="entry name" value="SORTING NEXIN 29"/>
    <property type="match status" value="1"/>
</dbReference>
<evidence type="ECO:0000259" key="2">
    <source>
        <dbReference type="PROSITE" id="PS50195"/>
    </source>
</evidence>
<gene>
    <name evidence="3" type="ORF">P4O66_010821</name>
</gene>
<evidence type="ECO:0000313" key="4">
    <source>
        <dbReference type="Proteomes" id="UP001239994"/>
    </source>
</evidence>
<name>A0AAD8Z9U0_9TELE</name>
<proteinExistence type="predicted"/>
<feature type="region of interest" description="Disordered" evidence="1">
    <location>
        <begin position="55"/>
        <end position="78"/>
    </location>
</feature>
<dbReference type="PROSITE" id="PS50195">
    <property type="entry name" value="PX"/>
    <property type="match status" value="1"/>
</dbReference>
<feature type="compositionally biased region" description="Basic residues" evidence="1">
    <location>
        <begin position="195"/>
        <end position="206"/>
    </location>
</feature>
<comment type="caution">
    <text evidence="3">The sequence shown here is derived from an EMBL/GenBank/DDBJ whole genome shotgun (WGS) entry which is preliminary data.</text>
</comment>
<accession>A0AAD8Z9U0</accession>
<dbReference type="Proteomes" id="UP001239994">
    <property type="component" value="Unassembled WGS sequence"/>
</dbReference>
<dbReference type="PANTHER" id="PTHR47194">
    <property type="entry name" value="SORTING NEXIN-29-RELATED"/>
    <property type="match status" value="1"/>
</dbReference>
<dbReference type="AlphaFoldDB" id="A0AAD8Z9U0"/>